<evidence type="ECO:0000313" key="3">
    <source>
        <dbReference type="Proteomes" id="UP000007797"/>
    </source>
</evidence>
<dbReference type="EMBL" id="GL883029">
    <property type="protein sequence ID" value="EGG13818.1"/>
    <property type="molecule type" value="Genomic_DNA"/>
</dbReference>
<proteinExistence type="predicted"/>
<protein>
    <submittedName>
        <fullName evidence="2">Uncharacterized protein</fullName>
    </submittedName>
</protein>
<dbReference type="GeneID" id="14866122"/>
<keyword evidence="1" id="KW-0472">Membrane</keyword>
<dbReference type="InterPro" id="IPR029058">
    <property type="entry name" value="AB_hydrolase_fold"/>
</dbReference>
<evidence type="ECO:0000256" key="1">
    <source>
        <dbReference type="SAM" id="Phobius"/>
    </source>
</evidence>
<name>F4QDM1_CACFS</name>
<dbReference type="Gene3D" id="3.40.50.1820">
    <property type="entry name" value="alpha/beta hydrolase"/>
    <property type="match status" value="2"/>
</dbReference>
<dbReference type="GO" id="GO:0006629">
    <property type="term" value="P:lipid metabolic process"/>
    <property type="evidence" value="ECO:0007669"/>
    <property type="project" value="InterPro"/>
</dbReference>
<dbReference type="OMA" id="QMTPPGV"/>
<dbReference type="PANTHER" id="PTHR11440">
    <property type="entry name" value="LECITHIN-CHOLESTEROL ACYLTRANSFERASE-RELATED"/>
    <property type="match status" value="1"/>
</dbReference>
<dbReference type="Proteomes" id="UP000007797">
    <property type="component" value="Unassembled WGS sequence"/>
</dbReference>
<accession>F4QDM1</accession>
<reference evidence="3" key="1">
    <citation type="journal article" date="2011" name="Genome Res.">
        <title>Phylogeny-wide analysis of social amoeba genomes highlights ancient origins for complex intercellular communication.</title>
        <authorList>
            <person name="Heidel A.J."/>
            <person name="Lawal H.M."/>
            <person name="Felder M."/>
            <person name="Schilde C."/>
            <person name="Helps N.R."/>
            <person name="Tunggal B."/>
            <person name="Rivero F."/>
            <person name="John U."/>
            <person name="Schleicher M."/>
            <person name="Eichinger L."/>
            <person name="Platzer M."/>
            <person name="Noegel A.A."/>
            <person name="Schaap P."/>
            <person name="Gloeckner G."/>
        </authorList>
    </citation>
    <scope>NUCLEOTIDE SEQUENCE [LARGE SCALE GENOMIC DNA]</scope>
    <source>
        <strain evidence="3">SH3</strain>
    </source>
</reference>
<dbReference type="SUPFAM" id="SSF53474">
    <property type="entry name" value="alpha/beta-Hydrolases"/>
    <property type="match status" value="1"/>
</dbReference>
<keyword evidence="3" id="KW-1185">Reference proteome</keyword>
<dbReference type="Pfam" id="PF02450">
    <property type="entry name" value="LCAT"/>
    <property type="match status" value="2"/>
</dbReference>
<feature type="transmembrane region" description="Helical" evidence="1">
    <location>
        <begin position="6"/>
        <end position="26"/>
    </location>
</feature>
<dbReference type="GO" id="GO:0008374">
    <property type="term" value="F:O-acyltransferase activity"/>
    <property type="evidence" value="ECO:0007669"/>
    <property type="project" value="InterPro"/>
</dbReference>
<dbReference type="KEGG" id="dfa:DFA_11579"/>
<dbReference type="RefSeq" id="XP_004350526.1">
    <property type="nucleotide sequence ID" value="XM_004350475.1"/>
</dbReference>
<dbReference type="AlphaFoldDB" id="F4QDM1"/>
<keyword evidence="1" id="KW-1133">Transmembrane helix</keyword>
<dbReference type="InterPro" id="IPR003386">
    <property type="entry name" value="LACT/PDAT_acylTrfase"/>
</dbReference>
<organism evidence="2 3">
    <name type="scientific">Cavenderia fasciculata</name>
    <name type="common">Slime mold</name>
    <name type="synonym">Dictyostelium fasciculatum</name>
    <dbReference type="NCBI Taxonomy" id="261658"/>
    <lineage>
        <taxon>Eukaryota</taxon>
        <taxon>Amoebozoa</taxon>
        <taxon>Evosea</taxon>
        <taxon>Eumycetozoa</taxon>
        <taxon>Dictyostelia</taxon>
        <taxon>Acytosteliales</taxon>
        <taxon>Cavenderiaceae</taxon>
        <taxon>Cavenderia</taxon>
    </lineage>
</organism>
<dbReference type="STRING" id="1054147.F4QDM1"/>
<sequence>MGNLNFSNLMKFYFSLFIFLFVYISIDNHNHFIYSKKIEVIHKNDKTNEQLVDKDGTGLTATYQLLKILNDKPHDELQLACEAMQNSLFSPLKCVNHTLRAERESSGQLRVGQRLRKTINTKRSGPVGVLGGALKPIILVPGIAGSGLEAKLNKTKVPAFYCTKNQDWFRIWLSLPELLVQKCWFDNLAVDFDATTGKFSNTPGVEIREIDFGGILGVGYLDYKFSFPIGITNVYGEMVEFFEDLGYEVGKNIRGAPFDWRLSIQELEKRGWFDKFKSLVESTYEMNKQQKVVLVAHSMGGLLSLYFLDKIATDQWKAKYIDSFIPIAVPWSGSPKALRTVLSGDNFGIGVINKDYLKKFAQESGGVIQLIPDPIIWSKDKVFITAKNTNYTLGQTTNLFNDLGLKDTTLIYNSISSVTSEMKPGVNTHCIYGYGIKTEIYYDYNDGFDEQPKIYETDLGDGTVPLESLQFCNQWKNDPEHVGIIQVKEFDLLQHRDIIADSEVFEYIFQYIINR</sequence>
<gene>
    <name evidence="2" type="ORF">DFA_11579</name>
</gene>
<evidence type="ECO:0000313" key="2">
    <source>
        <dbReference type="EMBL" id="EGG13818.1"/>
    </source>
</evidence>
<keyword evidence="1" id="KW-0812">Transmembrane</keyword>
<dbReference type="OrthoDB" id="190846at2759"/>